<dbReference type="Pfam" id="PF00891">
    <property type="entry name" value="Methyltransf_2"/>
    <property type="match status" value="1"/>
</dbReference>
<keyword evidence="1 6" id="KW-0489">Methyltransferase</keyword>
<sequence>MDARGRARNRPPCRPARAAGNAMTHTFPRYDDAAAFEVATNLFVYPAMLIAHRLGLFERLGEGPRTLDEIGAALGLARRPAEALVNASAALGFVRRDGDRFALTARARDLLLPASRQYFGAFWDLMYDNGDTFSIAGLEAALRGDAPHVYGETDVFDSHRRHEALGMRFTRAMQSLSASHAMVWPTKLDLARHRVMLDVGSGSGANAVGALSAWPALRAVLFDLPAVCELAATFVDARWRERVTLHPGDMWHDPFPAADLHFYSNVFHDWPADKNAALARKSFDALPSGGRIVLHEVLYRDDRGGPLAAAGYSLMMIGWTQGEQYTSRELRAMLGGAGFASIETIPSGGYFSLVTGVKP</sequence>
<evidence type="ECO:0000256" key="4">
    <source>
        <dbReference type="SAM" id="MobiDB-lite"/>
    </source>
</evidence>
<name>Q3JUY2_BURP1</name>
<evidence type="ECO:0000313" key="7">
    <source>
        <dbReference type="Proteomes" id="UP000002700"/>
    </source>
</evidence>
<evidence type="ECO:0000256" key="2">
    <source>
        <dbReference type="ARBA" id="ARBA00022679"/>
    </source>
</evidence>
<organism evidence="6 7">
    <name type="scientific">Burkholderia pseudomallei (strain 1710b)</name>
    <dbReference type="NCBI Taxonomy" id="320372"/>
    <lineage>
        <taxon>Bacteria</taxon>
        <taxon>Pseudomonadati</taxon>
        <taxon>Pseudomonadota</taxon>
        <taxon>Betaproteobacteria</taxon>
        <taxon>Burkholderiales</taxon>
        <taxon>Burkholderiaceae</taxon>
        <taxon>Burkholderia</taxon>
        <taxon>pseudomallei group</taxon>
    </lineage>
</organism>
<dbReference type="EMBL" id="CP000124">
    <property type="protein sequence ID" value="ABA48143.1"/>
    <property type="molecule type" value="Genomic_DNA"/>
</dbReference>
<dbReference type="InterPro" id="IPR036388">
    <property type="entry name" value="WH-like_DNA-bd_sf"/>
</dbReference>
<dbReference type="CDD" id="cd02440">
    <property type="entry name" value="AdoMet_MTases"/>
    <property type="match status" value="1"/>
</dbReference>
<dbReference type="EnsemblBacteria" id="ABA48143">
    <property type="protein sequence ID" value="ABA48143"/>
    <property type="gene ID" value="BURPS1710b_1210"/>
</dbReference>
<dbReference type="KEGG" id="bpm:BURPS1710b_1210"/>
<evidence type="ECO:0000256" key="1">
    <source>
        <dbReference type="ARBA" id="ARBA00022603"/>
    </source>
</evidence>
<dbReference type="PANTHER" id="PTHR43712">
    <property type="entry name" value="PUTATIVE (AFU_ORTHOLOGUE AFUA_4G14580)-RELATED"/>
    <property type="match status" value="1"/>
</dbReference>
<dbReference type="HOGENOM" id="CLU_005533_4_2_4"/>
<dbReference type="SUPFAM" id="SSF46785">
    <property type="entry name" value="Winged helix' DNA-binding domain"/>
    <property type="match status" value="1"/>
</dbReference>
<dbReference type="InterPro" id="IPR016461">
    <property type="entry name" value="COMT-like"/>
</dbReference>
<evidence type="ECO:0000259" key="5">
    <source>
        <dbReference type="Pfam" id="PF00891"/>
    </source>
</evidence>
<evidence type="ECO:0000313" key="6">
    <source>
        <dbReference type="EMBL" id="ABA48143.1"/>
    </source>
</evidence>
<accession>Q3JUY2</accession>
<dbReference type="GO" id="GO:0032259">
    <property type="term" value="P:methylation"/>
    <property type="evidence" value="ECO:0007669"/>
    <property type="project" value="UniProtKB-KW"/>
</dbReference>
<dbReference type="Gene3D" id="3.40.50.150">
    <property type="entry name" value="Vaccinia Virus protein VP39"/>
    <property type="match status" value="1"/>
</dbReference>
<gene>
    <name evidence="6" type="ordered locus">BURPS1710b_1210</name>
</gene>
<dbReference type="Gene3D" id="1.10.10.10">
    <property type="entry name" value="Winged helix-like DNA-binding domain superfamily/Winged helix DNA-binding domain"/>
    <property type="match status" value="1"/>
</dbReference>
<proteinExistence type="predicted"/>
<dbReference type="SUPFAM" id="SSF53335">
    <property type="entry name" value="S-adenosyl-L-methionine-dependent methyltransferases"/>
    <property type="match status" value="1"/>
</dbReference>
<dbReference type="InterPro" id="IPR001077">
    <property type="entry name" value="COMT_C"/>
</dbReference>
<feature type="compositionally biased region" description="Basic residues" evidence="4">
    <location>
        <begin position="1"/>
        <end position="11"/>
    </location>
</feature>
<feature type="region of interest" description="Disordered" evidence="4">
    <location>
        <begin position="1"/>
        <end position="20"/>
    </location>
</feature>
<dbReference type="GO" id="GO:0017096">
    <property type="term" value="F:acetylserotonin O-methyltransferase activity"/>
    <property type="evidence" value="ECO:0007669"/>
    <property type="project" value="UniProtKB-EC"/>
</dbReference>
<evidence type="ECO:0000256" key="3">
    <source>
        <dbReference type="ARBA" id="ARBA00022691"/>
    </source>
</evidence>
<dbReference type="Proteomes" id="UP000002700">
    <property type="component" value="Chromosome I"/>
</dbReference>
<dbReference type="InterPro" id="IPR036390">
    <property type="entry name" value="WH_DNA-bd_sf"/>
</dbReference>
<dbReference type="EC" id="2.1.1.4" evidence="6"/>
<feature type="domain" description="O-methyltransferase C-terminal" evidence="5">
    <location>
        <begin position="147"/>
        <end position="340"/>
    </location>
</feature>
<dbReference type="PANTHER" id="PTHR43712:SF2">
    <property type="entry name" value="O-METHYLTRANSFERASE CICE"/>
    <property type="match status" value="1"/>
</dbReference>
<keyword evidence="2 6" id="KW-0808">Transferase</keyword>
<protein>
    <submittedName>
        <fullName evidence="6">O-methyltransferase family protein</fullName>
        <ecNumber evidence="6">2.1.1.4</ecNumber>
    </submittedName>
</protein>
<keyword evidence="3" id="KW-0949">S-adenosyl-L-methionine</keyword>
<reference evidence="6 7" key="1">
    <citation type="submission" date="2005-09" db="EMBL/GenBank/DDBJ databases">
        <authorList>
            <person name="Woods D.E."/>
            <person name="Nierman W.C."/>
        </authorList>
    </citation>
    <scope>NUCLEOTIDE SEQUENCE [LARGE SCALE GENOMIC DNA]</scope>
    <source>
        <strain evidence="6 7">1710b</strain>
    </source>
</reference>
<dbReference type="InterPro" id="IPR029063">
    <property type="entry name" value="SAM-dependent_MTases_sf"/>
</dbReference>
<dbReference type="AlphaFoldDB" id="Q3JUY2"/>
<dbReference type="PROSITE" id="PS51683">
    <property type="entry name" value="SAM_OMT_II"/>
    <property type="match status" value="1"/>
</dbReference>